<protein>
    <submittedName>
        <fullName evidence="2">Uncharacterized protein</fullName>
    </submittedName>
</protein>
<keyword evidence="3" id="KW-1185">Reference proteome</keyword>
<proteinExistence type="predicted"/>
<accession>A0AAD4EM85</accession>
<organism evidence="2 3">
    <name type="scientific">Suillus fuscotomentosus</name>
    <dbReference type="NCBI Taxonomy" id="1912939"/>
    <lineage>
        <taxon>Eukaryota</taxon>
        <taxon>Fungi</taxon>
        <taxon>Dikarya</taxon>
        <taxon>Basidiomycota</taxon>
        <taxon>Agaricomycotina</taxon>
        <taxon>Agaricomycetes</taxon>
        <taxon>Agaricomycetidae</taxon>
        <taxon>Boletales</taxon>
        <taxon>Suillineae</taxon>
        <taxon>Suillaceae</taxon>
        <taxon>Suillus</taxon>
    </lineage>
</organism>
<name>A0AAD4EM85_9AGAM</name>
<dbReference type="GeneID" id="64660212"/>
<evidence type="ECO:0000313" key="2">
    <source>
        <dbReference type="EMBL" id="KAG1908783.1"/>
    </source>
</evidence>
<dbReference type="Proteomes" id="UP001195769">
    <property type="component" value="Unassembled WGS sequence"/>
</dbReference>
<evidence type="ECO:0000313" key="3">
    <source>
        <dbReference type="Proteomes" id="UP001195769"/>
    </source>
</evidence>
<feature type="region of interest" description="Disordered" evidence="1">
    <location>
        <begin position="76"/>
        <end position="110"/>
    </location>
</feature>
<feature type="region of interest" description="Disordered" evidence="1">
    <location>
        <begin position="122"/>
        <end position="179"/>
    </location>
</feature>
<feature type="compositionally biased region" description="Polar residues" evidence="1">
    <location>
        <begin position="122"/>
        <end position="133"/>
    </location>
</feature>
<dbReference type="RefSeq" id="XP_041234358.1">
    <property type="nucleotide sequence ID" value="XM_041365914.1"/>
</dbReference>
<sequence length="224" mass="24453">MSTHCITHTKNATQHPGLADMVPKKKCCMAAEVAAERQAKLDAKEEKKHAKAAGIKCVAEYEKKQADKDASTNTILQAAALPKSKPCPRPIPKKIRAKPSPPPEDDGFISDVEMDDAVIDTSAFNSDPSQASETDTHMDGSELSETYTLPPKKKARVDKREGRKTLLGPTPSGTPHRITKSFLSTWCPTASEAKPKTLSKESKSPLLSFKTKNTRKWPLENCTA</sequence>
<comment type="caution">
    <text evidence="2">The sequence shown here is derived from an EMBL/GenBank/DDBJ whole genome shotgun (WGS) entry which is preliminary data.</text>
</comment>
<evidence type="ECO:0000256" key="1">
    <source>
        <dbReference type="SAM" id="MobiDB-lite"/>
    </source>
</evidence>
<gene>
    <name evidence="2" type="ORF">F5891DRAFT_1180341</name>
</gene>
<dbReference type="AlphaFoldDB" id="A0AAD4EM85"/>
<dbReference type="EMBL" id="JABBWK010000001">
    <property type="protein sequence ID" value="KAG1908783.1"/>
    <property type="molecule type" value="Genomic_DNA"/>
</dbReference>
<reference evidence="2" key="1">
    <citation type="journal article" date="2020" name="New Phytol.">
        <title>Comparative genomics reveals dynamic genome evolution in host specialist ectomycorrhizal fungi.</title>
        <authorList>
            <person name="Lofgren L.A."/>
            <person name="Nguyen N.H."/>
            <person name="Vilgalys R."/>
            <person name="Ruytinx J."/>
            <person name="Liao H.L."/>
            <person name="Branco S."/>
            <person name="Kuo A."/>
            <person name="LaButti K."/>
            <person name="Lipzen A."/>
            <person name="Andreopoulos W."/>
            <person name="Pangilinan J."/>
            <person name="Riley R."/>
            <person name="Hundley H."/>
            <person name="Na H."/>
            <person name="Barry K."/>
            <person name="Grigoriev I.V."/>
            <person name="Stajich J.E."/>
            <person name="Kennedy P.G."/>
        </authorList>
    </citation>
    <scope>NUCLEOTIDE SEQUENCE</scope>
    <source>
        <strain evidence="2">FC203</strain>
    </source>
</reference>